<dbReference type="InterPro" id="IPR007795">
    <property type="entry name" value="T7SS_EccB"/>
</dbReference>
<comment type="similarity">
    <text evidence="2">Belongs to the EccB family.</text>
</comment>
<dbReference type="GO" id="GO:0005886">
    <property type="term" value="C:plasma membrane"/>
    <property type="evidence" value="ECO:0007669"/>
    <property type="project" value="UniProtKB-SubCell"/>
</dbReference>
<evidence type="ECO:0000256" key="12">
    <source>
        <dbReference type="ARBA" id="ARBA00023136"/>
    </source>
</evidence>
<accession>A0A7J0CB72</accession>
<evidence type="ECO:0000256" key="10">
    <source>
        <dbReference type="ARBA" id="ARBA00022840"/>
    </source>
</evidence>
<evidence type="ECO:0000256" key="15">
    <source>
        <dbReference type="SAM" id="MobiDB-lite"/>
    </source>
</evidence>
<feature type="active site" description="Charge relay system" evidence="13">
    <location>
        <position position="810"/>
    </location>
</feature>
<name>A0A7J0CB72_9ACTN</name>
<dbReference type="PANTHER" id="PTHR40765">
    <property type="entry name" value="ESX-2 SECRETION SYSTEM ATPASE ECCB2"/>
    <property type="match status" value="1"/>
</dbReference>
<feature type="active site" description="Charge relay system" evidence="13">
    <location>
        <position position="614"/>
    </location>
</feature>
<comment type="subcellular location">
    <subcellularLocation>
        <location evidence="1">Cell membrane</location>
        <topology evidence="1">Single-pass membrane protein</topology>
    </subcellularLocation>
</comment>
<evidence type="ECO:0000256" key="8">
    <source>
        <dbReference type="ARBA" id="ARBA00022801"/>
    </source>
</evidence>
<feature type="transmembrane region" description="Helical" evidence="16">
    <location>
        <begin position="40"/>
        <end position="61"/>
    </location>
</feature>
<evidence type="ECO:0000256" key="2">
    <source>
        <dbReference type="ARBA" id="ARBA00008149"/>
    </source>
</evidence>
<dbReference type="SUPFAM" id="SSF52743">
    <property type="entry name" value="Subtilisin-like"/>
    <property type="match status" value="1"/>
</dbReference>
<dbReference type="PROSITE" id="PS00136">
    <property type="entry name" value="SUBTILASE_ASP"/>
    <property type="match status" value="1"/>
</dbReference>
<feature type="domain" description="Peptidase S8/S53" evidence="17">
    <location>
        <begin position="605"/>
        <end position="857"/>
    </location>
</feature>
<gene>
    <name evidence="18" type="ORF">Sfulv_45430</name>
</gene>
<dbReference type="InterPro" id="IPR022398">
    <property type="entry name" value="Peptidase_S8_His-AS"/>
</dbReference>
<evidence type="ECO:0000313" key="18">
    <source>
        <dbReference type="EMBL" id="GFM99732.1"/>
    </source>
</evidence>
<feature type="compositionally biased region" description="Low complexity" evidence="15">
    <location>
        <begin position="448"/>
        <end position="500"/>
    </location>
</feature>
<evidence type="ECO:0000256" key="16">
    <source>
        <dbReference type="SAM" id="Phobius"/>
    </source>
</evidence>
<evidence type="ECO:0000256" key="6">
    <source>
        <dbReference type="ARBA" id="ARBA00022692"/>
    </source>
</evidence>
<feature type="region of interest" description="Disordered" evidence="15">
    <location>
        <begin position="869"/>
        <end position="900"/>
    </location>
</feature>
<keyword evidence="11 16" id="KW-1133">Transmembrane helix</keyword>
<evidence type="ECO:0000256" key="13">
    <source>
        <dbReference type="PROSITE-ProRule" id="PRU01240"/>
    </source>
</evidence>
<keyword evidence="6 16" id="KW-0812">Transmembrane</keyword>
<dbReference type="Pfam" id="PF00082">
    <property type="entry name" value="Peptidase_S8"/>
    <property type="match status" value="1"/>
</dbReference>
<keyword evidence="10" id="KW-0067">ATP-binding</keyword>
<dbReference type="Gene3D" id="3.40.50.200">
    <property type="entry name" value="Peptidase S8/S53 domain"/>
    <property type="match status" value="1"/>
</dbReference>
<comment type="caution">
    <text evidence="18">The sequence shown here is derived from an EMBL/GenBank/DDBJ whole genome shotgun (WGS) entry which is preliminary data.</text>
</comment>
<dbReference type="NCBIfam" id="TIGR03921">
    <property type="entry name" value="T7SS_mycosin"/>
    <property type="match status" value="1"/>
</dbReference>
<dbReference type="PANTHER" id="PTHR40765:SF2">
    <property type="entry name" value="ESX-2 SECRETION SYSTEM ATPASE ECCB2"/>
    <property type="match status" value="1"/>
</dbReference>
<keyword evidence="19" id="KW-1185">Reference proteome</keyword>
<dbReference type="InterPro" id="IPR036852">
    <property type="entry name" value="Peptidase_S8/S53_dom_sf"/>
</dbReference>
<dbReference type="PROSITE" id="PS00137">
    <property type="entry name" value="SUBTILASE_HIS"/>
    <property type="match status" value="1"/>
</dbReference>
<evidence type="ECO:0000256" key="7">
    <source>
        <dbReference type="ARBA" id="ARBA00022741"/>
    </source>
</evidence>
<dbReference type="InterPro" id="IPR015500">
    <property type="entry name" value="Peptidase_S8_subtilisin-rel"/>
</dbReference>
<sequence>MASRRDELNAYTFAKKRMVAAFLQPSPTGTEEGAPRPLRAVVPSLIVGALILAGFGAWGMFKPTAPKGWDKPGTKVIVGKKSTTRYVVLSTGKGEDRKTLLHPVLNLASARLLLTPQQFGVVQVGDDVLDAGKPPRGPILGIPYAPDRLPEETDAGIPKRWAVCVQPGGKGNTVQKAAFVLAERDRKLTEGRKQLRGGQVLYVQGQDRTRYLVDPSGTRYRVDESTTDNGHLTNALVGSGLPQPVTDDWLATLHDGSPVVFPRIPGTVGAPAHIKGQLSTEENRVGMVLRTRTGNGTQHYVVLEGKVQPVSEFTAWLLINSPQTAPLNLDSEARPVGLQDFVPDGETFAGQGARWPAHKAQQINSPSGGGSRDTICSVLRKVDDRGRTTLSVWAGTQYPATITAGAPAPTSPPAAASSTPRSRAARPARTVRSSWSPTPGCGTRSRRTATATPGAPTSAPATSRAGATAAPSPARRRSGSVTRRPSPPSYRSRGRSSWPRAPGSTPTAPVSPRARNRLVRSGSRTRGRGKMVLYRKTALLTAATAALAALAAPQAAYAHTGTGAPGGLGLDGSGECTFPMKKQFEGRPWPLQRVLLDQLWQDSRGRGVRVAVIDTGVDDANPQLRPAVDTSAGRDLLTGKGDGTADEVGHGTKVAGIIAARPRKGTGFVGLAPEATIIPIRQNDEKNSGKDTTMATAIDHAIAEGADVINISQDTTKPLAATSALGRAVARALARDIVVVASAGNDGMDGRRRTTFPAAFDGVLAVAASDRNNERAAFSQAGTFVGVAAPGVDIISTVPGNGQCADNGTSFSAPYVAGVAALLKAKYPTWTAAQIVARIEQTAVRSITGHDDFVGWGVVDPVRALAGDKDDVPLDAARPDAPPPRAQAPEPAHLAMSETSQERSERYATYALALAAVLVSVVAGTATVVRDVRRRRGLRESAGR</sequence>
<dbReference type="AlphaFoldDB" id="A0A7J0CB72"/>
<feature type="region of interest" description="Disordered" evidence="15">
    <location>
        <begin position="355"/>
        <end position="374"/>
    </location>
</feature>
<feature type="active site" description="Charge relay system" evidence="13">
    <location>
        <position position="650"/>
    </location>
</feature>
<dbReference type="Pfam" id="PF05108">
    <property type="entry name" value="T7SS_ESX1_EccB"/>
    <property type="match status" value="1"/>
</dbReference>
<dbReference type="PROSITE" id="PS00138">
    <property type="entry name" value="SUBTILASE_SER"/>
    <property type="match status" value="1"/>
</dbReference>
<dbReference type="InterPro" id="IPR000209">
    <property type="entry name" value="Peptidase_S8/S53_dom"/>
</dbReference>
<feature type="compositionally biased region" description="Low complexity" evidence="15">
    <location>
        <begin position="402"/>
        <end position="434"/>
    </location>
</feature>
<evidence type="ECO:0000259" key="17">
    <source>
        <dbReference type="Pfam" id="PF00082"/>
    </source>
</evidence>
<feature type="compositionally biased region" description="Basic residues" evidence="15">
    <location>
        <begin position="514"/>
        <end position="527"/>
    </location>
</feature>
<feature type="region of interest" description="Disordered" evidence="15">
    <location>
        <begin position="402"/>
        <end position="527"/>
    </location>
</feature>
<dbReference type="PRINTS" id="PR00723">
    <property type="entry name" value="SUBTILISIN"/>
</dbReference>
<dbReference type="Gene3D" id="2.40.50.910">
    <property type="entry name" value="Type VII secretion system EccB, repeat 3 domain"/>
    <property type="match status" value="1"/>
</dbReference>
<dbReference type="InterPro" id="IPR034202">
    <property type="entry name" value="Subtilisin_Carlsberg-like"/>
</dbReference>
<dbReference type="InterPro" id="IPR023827">
    <property type="entry name" value="Peptidase_S8_Asp-AS"/>
</dbReference>
<dbReference type="GO" id="GO:0006508">
    <property type="term" value="P:proteolysis"/>
    <property type="evidence" value="ECO:0007669"/>
    <property type="project" value="UniProtKB-KW"/>
</dbReference>
<proteinExistence type="inferred from homology"/>
<comment type="similarity">
    <text evidence="3 13 14">Belongs to the peptidase S8 family.</text>
</comment>
<dbReference type="CDD" id="cd07477">
    <property type="entry name" value="Peptidases_S8_Subtilisin_subset"/>
    <property type="match status" value="1"/>
</dbReference>
<dbReference type="GO" id="GO:0004252">
    <property type="term" value="F:serine-type endopeptidase activity"/>
    <property type="evidence" value="ECO:0007669"/>
    <property type="project" value="UniProtKB-UniRule"/>
</dbReference>
<evidence type="ECO:0000256" key="1">
    <source>
        <dbReference type="ARBA" id="ARBA00004162"/>
    </source>
</evidence>
<evidence type="ECO:0000256" key="9">
    <source>
        <dbReference type="ARBA" id="ARBA00022825"/>
    </source>
</evidence>
<evidence type="ECO:0000256" key="4">
    <source>
        <dbReference type="ARBA" id="ARBA00022475"/>
    </source>
</evidence>
<evidence type="ECO:0000256" key="11">
    <source>
        <dbReference type="ARBA" id="ARBA00022989"/>
    </source>
</evidence>
<keyword evidence="8 13" id="KW-0378">Hydrolase</keyword>
<dbReference type="NCBIfam" id="TIGR03919">
    <property type="entry name" value="T7SS_EccB"/>
    <property type="match status" value="1"/>
</dbReference>
<keyword evidence="5 13" id="KW-0645">Protease</keyword>
<protein>
    <recommendedName>
        <fullName evidence="17">Peptidase S8/S53 domain-containing protein</fullName>
    </recommendedName>
</protein>
<dbReference type="PROSITE" id="PS51892">
    <property type="entry name" value="SUBTILASE"/>
    <property type="match status" value="1"/>
</dbReference>
<dbReference type="Gene3D" id="3.30.2390.20">
    <property type="entry name" value="Type VII secretion system EccB, repeat 1 domain"/>
    <property type="match status" value="1"/>
</dbReference>
<keyword evidence="12 16" id="KW-0472">Membrane</keyword>
<evidence type="ECO:0000256" key="14">
    <source>
        <dbReference type="RuleBase" id="RU003355"/>
    </source>
</evidence>
<dbReference type="InterPro" id="IPR044857">
    <property type="entry name" value="T7SS_EccB_R1"/>
</dbReference>
<dbReference type="InterPro" id="IPR023834">
    <property type="entry name" value="T7SS_pept_S8A_mycosin"/>
</dbReference>
<organism evidence="18 19">
    <name type="scientific">Streptomyces fulvorobeus</name>
    <dbReference type="NCBI Taxonomy" id="284028"/>
    <lineage>
        <taxon>Bacteria</taxon>
        <taxon>Bacillati</taxon>
        <taxon>Actinomycetota</taxon>
        <taxon>Actinomycetes</taxon>
        <taxon>Kitasatosporales</taxon>
        <taxon>Streptomycetaceae</taxon>
        <taxon>Streptomyces</taxon>
    </lineage>
</organism>
<dbReference type="GO" id="GO:0005524">
    <property type="term" value="F:ATP binding"/>
    <property type="evidence" value="ECO:0007669"/>
    <property type="project" value="UniProtKB-KW"/>
</dbReference>
<keyword evidence="4" id="KW-1003">Cell membrane</keyword>
<evidence type="ECO:0000313" key="19">
    <source>
        <dbReference type="Proteomes" id="UP000498980"/>
    </source>
</evidence>
<dbReference type="Proteomes" id="UP000498980">
    <property type="component" value="Unassembled WGS sequence"/>
</dbReference>
<evidence type="ECO:0000256" key="5">
    <source>
        <dbReference type="ARBA" id="ARBA00022670"/>
    </source>
</evidence>
<keyword evidence="7" id="KW-0547">Nucleotide-binding</keyword>
<keyword evidence="9 13" id="KW-0720">Serine protease</keyword>
<dbReference type="InterPro" id="IPR042485">
    <property type="entry name" value="T7SS_EccB_R3"/>
</dbReference>
<dbReference type="InterPro" id="IPR023828">
    <property type="entry name" value="Peptidase_S8_Ser-AS"/>
</dbReference>
<dbReference type="EMBL" id="BLWC01000001">
    <property type="protein sequence ID" value="GFM99732.1"/>
    <property type="molecule type" value="Genomic_DNA"/>
</dbReference>
<dbReference type="GO" id="GO:0005576">
    <property type="term" value="C:extracellular region"/>
    <property type="evidence" value="ECO:0007669"/>
    <property type="project" value="TreeGrafter"/>
</dbReference>
<evidence type="ECO:0000256" key="3">
    <source>
        <dbReference type="ARBA" id="ARBA00011073"/>
    </source>
</evidence>
<feature type="transmembrane region" description="Helical" evidence="16">
    <location>
        <begin position="907"/>
        <end position="929"/>
    </location>
</feature>
<reference evidence="18 19" key="1">
    <citation type="submission" date="2020-05" db="EMBL/GenBank/DDBJ databases">
        <title>Whole genome shotgun sequence of Streptomyces fulvorobeus NBRC 15897.</title>
        <authorList>
            <person name="Komaki H."/>
            <person name="Tamura T."/>
        </authorList>
    </citation>
    <scope>NUCLEOTIDE SEQUENCE [LARGE SCALE GENOMIC DNA]</scope>
    <source>
        <strain evidence="18 19">NBRC 15897</strain>
    </source>
</reference>